<evidence type="ECO:0000256" key="2">
    <source>
        <dbReference type="SAM" id="Phobius"/>
    </source>
</evidence>
<comment type="caution">
    <text evidence="4">The sequence shown here is derived from an EMBL/GenBank/DDBJ whole genome shotgun (WGS) entry which is preliminary data.</text>
</comment>
<feature type="transmembrane region" description="Helical" evidence="2">
    <location>
        <begin position="67"/>
        <end position="91"/>
    </location>
</feature>
<keyword evidence="2" id="KW-0812">Transmembrane</keyword>
<accession>A0AA38W1L1</accession>
<reference evidence="4" key="1">
    <citation type="submission" date="2022-07" db="EMBL/GenBank/DDBJ databases">
        <title>Fungi with potential for degradation of polypropylene.</title>
        <authorList>
            <person name="Gostincar C."/>
        </authorList>
    </citation>
    <scope>NUCLEOTIDE SEQUENCE</scope>
    <source>
        <strain evidence="4">EXF-13287</strain>
    </source>
</reference>
<name>A0AA38W1L1_9PEZI</name>
<keyword evidence="2" id="KW-0472">Membrane</keyword>
<keyword evidence="5" id="KW-1185">Reference proteome</keyword>
<dbReference type="PANTHER" id="PTHR42109:SF2">
    <property type="entry name" value="INTEGRAL MEMBRANE PROTEIN"/>
    <property type="match status" value="1"/>
</dbReference>
<feature type="transmembrane region" description="Helical" evidence="2">
    <location>
        <begin position="42"/>
        <end position="61"/>
    </location>
</feature>
<evidence type="ECO:0000313" key="5">
    <source>
        <dbReference type="Proteomes" id="UP001174691"/>
    </source>
</evidence>
<dbReference type="AlphaFoldDB" id="A0AA38W1L1"/>
<dbReference type="InterPro" id="IPR056119">
    <property type="entry name" value="DUF7702"/>
</dbReference>
<feature type="transmembrane region" description="Helical" evidence="2">
    <location>
        <begin position="155"/>
        <end position="177"/>
    </location>
</feature>
<evidence type="ECO:0000313" key="4">
    <source>
        <dbReference type="EMBL" id="KAJ9158470.1"/>
    </source>
</evidence>
<feature type="transmembrane region" description="Helical" evidence="2">
    <location>
        <begin position="12"/>
        <end position="30"/>
    </location>
</feature>
<feature type="region of interest" description="Disordered" evidence="1">
    <location>
        <begin position="265"/>
        <end position="294"/>
    </location>
</feature>
<organism evidence="4 5">
    <name type="scientific">Coniochaeta hoffmannii</name>
    <dbReference type="NCBI Taxonomy" id="91930"/>
    <lineage>
        <taxon>Eukaryota</taxon>
        <taxon>Fungi</taxon>
        <taxon>Dikarya</taxon>
        <taxon>Ascomycota</taxon>
        <taxon>Pezizomycotina</taxon>
        <taxon>Sordariomycetes</taxon>
        <taxon>Sordariomycetidae</taxon>
        <taxon>Coniochaetales</taxon>
        <taxon>Coniochaetaceae</taxon>
        <taxon>Coniochaeta</taxon>
    </lineage>
</organism>
<dbReference type="Proteomes" id="UP001174691">
    <property type="component" value="Unassembled WGS sequence"/>
</dbReference>
<feature type="domain" description="DUF7702" evidence="3">
    <location>
        <begin position="4"/>
        <end position="255"/>
    </location>
</feature>
<proteinExistence type="predicted"/>
<dbReference type="Pfam" id="PF24800">
    <property type="entry name" value="DUF7702"/>
    <property type="match status" value="1"/>
</dbReference>
<dbReference type="EMBL" id="JANBVN010000036">
    <property type="protein sequence ID" value="KAJ9158470.1"/>
    <property type="molecule type" value="Genomic_DNA"/>
</dbReference>
<feature type="transmembrane region" description="Helical" evidence="2">
    <location>
        <begin position="230"/>
        <end position="253"/>
    </location>
</feature>
<evidence type="ECO:0000256" key="1">
    <source>
        <dbReference type="SAM" id="MobiDB-lite"/>
    </source>
</evidence>
<sequence>MAPLTELNKVSIAQIVVYTPALAVAVLLAIRHGFGRSSGWFYLILFSLVRILGGALQLATINDPSNIGLLVGASTLQSVGLSPLILVELGLLNRVLESIRLTRDTLVTPRMIRVVQIVVLVGLILGIVGGSELGDRLKEAVAQGNLDYEIPTESVAGLGLMIAGFGLLVVASAMTATQVGAAEPGEKRLLLAIGLAAPFVLVRLIFSAIATFGNNRDFRSVGGSGKYPDLLIGMAVVMEMCAVAIFEAIGLTLQKVSRPPVASGRVEEGIPLGSRGRHSHSPVKEEGRSGVERW</sequence>
<feature type="transmembrane region" description="Helical" evidence="2">
    <location>
        <begin position="189"/>
        <end position="210"/>
    </location>
</feature>
<feature type="compositionally biased region" description="Basic and acidic residues" evidence="1">
    <location>
        <begin position="282"/>
        <end position="294"/>
    </location>
</feature>
<evidence type="ECO:0000259" key="3">
    <source>
        <dbReference type="Pfam" id="PF24800"/>
    </source>
</evidence>
<gene>
    <name evidence="4" type="ORF">NKR19_g3360</name>
</gene>
<protein>
    <recommendedName>
        <fullName evidence="3">DUF7702 domain-containing protein</fullName>
    </recommendedName>
</protein>
<dbReference type="PANTHER" id="PTHR42109">
    <property type="entry name" value="UNPLACED GENOMIC SCAFFOLD UM_SCAF_CONTIG_1.265, WHOLE GENOME SHOTGUN SEQUENCE"/>
    <property type="match status" value="1"/>
</dbReference>
<feature type="transmembrane region" description="Helical" evidence="2">
    <location>
        <begin position="111"/>
        <end position="129"/>
    </location>
</feature>
<keyword evidence="2" id="KW-1133">Transmembrane helix</keyword>